<evidence type="ECO:0000256" key="3">
    <source>
        <dbReference type="ARBA" id="ARBA00022452"/>
    </source>
</evidence>
<dbReference type="EMBL" id="PJKA01000012">
    <property type="protein sequence ID" value="PNC17550.1"/>
    <property type="molecule type" value="Genomic_DNA"/>
</dbReference>
<dbReference type="AlphaFoldDB" id="A0A2N8HCD4"/>
<feature type="chain" id="PRO_5014983488" description="TonB-dependent receptor" evidence="12">
    <location>
        <begin position="22"/>
        <end position="668"/>
    </location>
</feature>
<dbReference type="Pfam" id="PF00593">
    <property type="entry name" value="TonB_dep_Rec_b-barrel"/>
    <property type="match status" value="1"/>
</dbReference>
<evidence type="ECO:0000256" key="4">
    <source>
        <dbReference type="ARBA" id="ARBA00022692"/>
    </source>
</evidence>
<evidence type="ECO:0000259" key="13">
    <source>
        <dbReference type="Pfam" id="PF00593"/>
    </source>
</evidence>
<dbReference type="InterPro" id="IPR036942">
    <property type="entry name" value="Beta-barrel_TonB_sf"/>
</dbReference>
<dbReference type="PANTHER" id="PTHR30069">
    <property type="entry name" value="TONB-DEPENDENT OUTER MEMBRANE RECEPTOR"/>
    <property type="match status" value="1"/>
</dbReference>
<name>A0A2N8HCD4_9BACT</name>
<keyword evidence="4 10" id="KW-0812">Transmembrane</keyword>
<dbReference type="InterPro" id="IPR037066">
    <property type="entry name" value="Plug_dom_sf"/>
</dbReference>
<evidence type="ECO:0000256" key="7">
    <source>
        <dbReference type="ARBA" id="ARBA00023136"/>
    </source>
</evidence>
<dbReference type="Proteomes" id="UP000236000">
    <property type="component" value="Unassembled WGS sequence"/>
</dbReference>
<dbReference type="RefSeq" id="WP_102714056.1">
    <property type="nucleotide sequence ID" value="NZ_PJKA01000012.1"/>
</dbReference>
<evidence type="ECO:0000313" key="15">
    <source>
        <dbReference type="EMBL" id="PNC17550.1"/>
    </source>
</evidence>
<dbReference type="InterPro" id="IPR012910">
    <property type="entry name" value="Plug_dom"/>
</dbReference>
<proteinExistence type="inferred from homology"/>
<feature type="domain" description="TonB-dependent receptor plug" evidence="14">
    <location>
        <begin position="65"/>
        <end position="172"/>
    </location>
</feature>
<feature type="signal peptide" evidence="12">
    <location>
        <begin position="1"/>
        <end position="21"/>
    </location>
</feature>
<evidence type="ECO:0008006" key="17">
    <source>
        <dbReference type="Google" id="ProtNLM"/>
    </source>
</evidence>
<dbReference type="GO" id="GO:0015344">
    <property type="term" value="F:siderophore uptake transmembrane transporter activity"/>
    <property type="evidence" value="ECO:0007669"/>
    <property type="project" value="TreeGrafter"/>
</dbReference>
<reference evidence="15 16" key="1">
    <citation type="journal article" date="2017" name="BMC Genomics">
        <title>Genome sequencing of 39 Akkermansia muciniphila isolates reveals its population structure, genomic and functional diverisity, and global distribution in mammalian gut microbiotas.</title>
        <authorList>
            <person name="Guo X."/>
            <person name="Li S."/>
            <person name="Zhang J."/>
            <person name="Wu F."/>
            <person name="Li X."/>
            <person name="Wu D."/>
            <person name="Zhang M."/>
            <person name="Ou Z."/>
            <person name="Jie Z."/>
            <person name="Yan Q."/>
            <person name="Li P."/>
            <person name="Yi J."/>
            <person name="Peng Y."/>
        </authorList>
    </citation>
    <scope>NUCLEOTIDE SEQUENCE [LARGE SCALE GENOMIC DNA]</scope>
    <source>
        <strain evidence="15 16">GP24</strain>
    </source>
</reference>
<dbReference type="GO" id="GO:0044718">
    <property type="term" value="P:siderophore transmembrane transport"/>
    <property type="evidence" value="ECO:0007669"/>
    <property type="project" value="TreeGrafter"/>
</dbReference>
<keyword evidence="2 10" id="KW-0813">Transport</keyword>
<dbReference type="PROSITE" id="PS52016">
    <property type="entry name" value="TONB_DEPENDENT_REC_3"/>
    <property type="match status" value="1"/>
</dbReference>
<evidence type="ECO:0000256" key="9">
    <source>
        <dbReference type="ARBA" id="ARBA00023237"/>
    </source>
</evidence>
<protein>
    <recommendedName>
        <fullName evidence="17">TonB-dependent receptor</fullName>
    </recommendedName>
</protein>
<dbReference type="Gene3D" id="2.40.170.20">
    <property type="entry name" value="TonB-dependent receptor, beta-barrel domain"/>
    <property type="match status" value="1"/>
</dbReference>
<sequence length="668" mass="74698">MLYTKKALQMGAIAVGLAAFAGQSSLAESAKKEDSKPSASSETMQVMPELTMASHFTGVPYNRSGVSVSIINPEEFQKAGIETLTGALSQTPGVFTLDGGGTWQRGSVSNTVIRGMNKETYTLTMVDGMRISDVNMSGNKLLGITNLFTVGNVEVVKGAQGAVFGSGAIGGVVAMDTPEGEGDPVTRIFAEAGSFHSFNSYATSSGKIKKLSYFVGVGFESTENDPTIYPAIYDNRKGMNDFRQWQEAVRLGYDVNDKVKVGFTYRRLDSYFEYPTPYVDYDQWPAVTDPHLYNTEDKNRSNLVTGRVDAEITKLWSTSFMIGHYNMDYSTHTPGFDFQPNVMRNRRFQTEWRNALTWNKEWKTVAGMAWDRSDYMSENNYVAKDEWQSTLAFFAEQMWAPTDNFDASVALRLEHDSVWNNHFTWRYSNSWKVTGKDSPTRIFGSVGSGFRAPTYFEQYAANYGYVGNPDLDVSKSLGGDLGVEQRLADNHYASVTGFWTRINDEIGTKSVGTWPNSYTTYDNFSHATSYGVEVAFKGQFKDAWNSGYYANYTFTMPKRDSIGKYETVQMANTARHTINAEVYTSPVEKLTVGFGVTSAMGRTDYNYARLDNFFTARLFARYQVTDNVALHVRVENLFNQNFIITNDYNFGPRQARGLGVFGGVTVEF</sequence>
<feature type="domain" description="TonB-dependent receptor-like beta-barrel" evidence="13">
    <location>
        <begin position="239"/>
        <end position="637"/>
    </location>
</feature>
<dbReference type="InterPro" id="IPR039426">
    <property type="entry name" value="TonB-dep_rcpt-like"/>
</dbReference>
<gene>
    <name evidence="15" type="ORF">CXU22_07280</name>
</gene>
<evidence type="ECO:0000256" key="2">
    <source>
        <dbReference type="ARBA" id="ARBA00022448"/>
    </source>
</evidence>
<dbReference type="InterPro" id="IPR000531">
    <property type="entry name" value="Beta-barrel_TonB"/>
</dbReference>
<dbReference type="Gene3D" id="2.170.130.10">
    <property type="entry name" value="TonB-dependent receptor, plug domain"/>
    <property type="match status" value="1"/>
</dbReference>
<evidence type="ECO:0000259" key="14">
    <source>
        <dbReference type="Pfam" id="PF07715"/>
    </source>
</evidence>
<evidence type="ECO:0000256" key="10">
    <source>
        <dbReference type="PROSITE-ProRule" id="PRU01360"/>
    </source>
</evidence>
<keyword evidence="8" id="KW-0675">Receptor</keyword>
<evidence type="ECO:0000256" key="6">
    <source>
        <dbReference type="ARBA" id="ARBA00023077"/>
    </source>
</evidence>
<dbReference type="SUPFAM" id="SSF56935">
    <property type="entry name" value="Porins"/>
    <property type="match status" value="1"/>
</dbReference>
<evidence type="ECO:0000256" key="1">
    <source>
        <dbReference type="ARBA" id="ARBA00004571"/>
    </source>
</evidence>
<keyword evidence="9 10" id="KW-0998">Cell outer membrane</keyword>
<comment type="subcellular location">
    <subcellularLocation>
        <location evidence="1 10">Cell outer membrane</location>
        <topology evidence="1 10">Multi-pass membrane protein</topology>
    </subcellularLocation>
</comment>
<evidence type="ECO:0000256" key="12">
    <source>
        <dbReference type="SAM" id="SignalP"/>
    </source>
</evidence>
<keyword evidence="6 11" id="KW-0798">TonB box</keyword>
<comment type="similarity">
    <text evidence="10 11">Belongs to the TonB-dependent receptor family.</text>
</comment>
<organism evidence="15 16">
    <name type="scientific">Akkermansia muciniphila</name>
    <dbReference type="NCBI Taxonomy" id="239935"/>
    <lineage>
        <taxon>Bacteria</taxon>
        <taxon>Pseudomonadati</taxon>
        <taxon>Verrucomicrobiota</taxon>
        <taxon>Verrucomicrobiia</taxon>
        <taxon>Verrucomicrobiales</taxon>
        <taxon>Akkermansiaceae</taxon>
        <taxon>Akkermansia</taxon>
    </lineage>
</organism>
<keyword evidence="5 12" id="KW-0732">Signal</keyword>
<dbReference type="Pfam" id="PF07715">
    <property type="entry name" value="Plug"/>
    <property type="match status" value="1"/>
</dbReference>
<evidence type="ECO:0000313" key="16">
    <source>
        <dbReference type="Proteomes" id="UP000236000"/>
    </source>
</evidence>
<evidence type="ECO:0000256" key="11">
    <source>
        <dbReference type="RuleBase" id="RU003357"/>
    </source>
</evidence>
<comment type="caution">
    <text evidence="15">The sequence shown here is derived from an EMBL/GenBank/DDBJ whole genome shotgun (WGS) entry which is preliminary data.</text>
</comment>
<evidence type="ECO:0000256" key="5">
    <source>
        <dbReference type="ARBA" id="ARBA00022729"/>
    </source>
</evidence>
<dbReference type="CDD" id="cd01347">
    <property type="entry name" value="ligand_gated_channel"/>
    <property type="match status" value="1"/>
</dbReference>
<accession>A0A2N8HCD4</accession>
<dbReference type="OrthoDB" id="9760333at2"/>
<keyword evidence="7 10" id="KW-0472">Membrane</keyword>
<evidence type="ECO:0000256" key="8">
    <source>
        <dbReference type="ARBA" id="ARBA00023170"/>
    </source>
</evidence>
<keyword evidence="3 10" id="KW-1134">Transmembrane beta strand</keyword>
<dbReference type="GO" id="GO:0009279">
    <property type="term" value="C:cell outer membrane"/>
    <property type="evidence" value="ECO:0007669"/>
    <property type="project" value="UniProtKB-SubCell"/>
</dbReference>
<dbReference type="PANTHER" id="PTHR30069:SF29">
    <property type="entry name" value="HEMOGLOBIN AND HEMOGLOBIN-HAPTOGLOBIN-BINDING PROTEIN 1-RELATED"/>
    <property type="match status" value="1"/>
</dbReference>